<reference evidence="2 3" key="1">
    <citation type="submission" date="2020-08" db="EMBL/GenBank/DDBJ databases">
        <title>Sequencing the genomes of 1000 actinobacteria strains.</title>
        <authorList>
            <person name="Klenk H.-P."/>
        </authorList>
    </citation>
    <scope>NUCLEOTIDE SEQUENCE [LARGE SCALE GENOMIC DNA]</scope>
    <source>
        <strain evidence="2 3">DSM 43023</strain>
    </source>
</reference>
<gene>
    <name evidence="2" type="ORF">FHR32_005555</name>
</gene>
<keyword evidence="3" id="KW-1185">Reference proteome</keyword>
<dbReference type="EMBL" id="JACHJU010000002">
    <property type="protein sequence ID" value="MBB4941178.1"/>
    <property type="molecule type" value="Genomic_DNA"/>
</dbReference>
<evidence type="ECO:0008006" key="4">
    <source>
        <dbReference type="Google" id="ProtNLM"/>
    </source>
</evidence>
<dbReference type="AlphaFoldDB" id="A0A7W7RZN7"/>
<evidence type="ECO:0000256" key="1">
    <source>
        <dbReference type="SAM" id="SignalP"/>
    </source>
</evidence>
<evidence type="ECO:0000313" key="3">
    <source>
        <dbReference type="Proteomes" id="UP000534286"/>
    </source>
</evidence>
<feature type="signal peptide" evidence="1">
    <location>
        <begin position="1"/>
        <end position="28"/>
    </location>
</feature>
<name>A0A7W7RZN7_9ACTN</name>
<dbReference type="Proteomes" id="UP000534286">
    <property type="component" value="Unassembled WGS sequence"/>
</dbReference>
<protein>
    <recommendedName>
        <fullName evidence="4">Porin</fullName>
    </recommendedName>
</protein>
<comment type="caution">
    <text evidence="2">The sequence shown here is derived from an EMBL/GenBank/DDBJ whole genome shotgun (WGS) entry which is preliminary data.</text>
</comment>
<proteinExistence type="predicted"/>
<sequence>MRTSVKALAAAGAMAAGLMTVQPMSATAAVDPAGVCGSGYRKVLRLPGQACINVAGDPL</sequence>
<organism evidence="2 3">
    <name type="scientific">Streptosporangium album</name>
    <dbReference type="NCBI Taxonomy" id="47479"/>
    <lineage>
        <taxon>Bacteria</taxon>
        <taxon>Bacillati</taxon>
        <taxon>Actinomycetota</taxon>
        <taxon>Actinomycetes</taxon>
        <taxon>Streptosporangiales</taxon>
        <taxon>Streptosporangiaceae</taxon>
        <taxon>Streptosporangium</taxon>
    </lineage>
</organism>
<accession>A0A7W7RZN7</accession>
<feature type="chain" id="PRO_5031261751" description="Porin" evidence="1">
    <location>
        <begin position="29"/>
        <end position="59"/>
    </location>
</feature>
<keyword evidence="1" id="KW-0732">Signal</keyword>
<evidence type="ECO:0000313" key="2">
    <source>
        <dbReference type="EMBL" id="MBB4941178.1"/>
    </source>
</evidence>